<dbReference type="InterPro" id="IPR011108">
    <property type="entry name" value="RMMBL"/>
</dbReference>
<evidence type="ECO:0000313" key="9">
    <source>
        <dbReference type="EMBL" id="CAG5091170.1"/>
    </source>
</evidence>
<evidence type="ECO:0000256" key="6">
    <source>
        <dbReference type="SAM" id="MobiDB-lite"/>
    </source>
</evidence>
<dbReference type="SMART" id="SM00849">
    <property type="entry name" value="Lactamase_B"/>
    <property type="match status" value="1"/>
</dbReference>
<dbReference type="InterPro" id="IPR001279">
    <property type="entry name" value="Metallo-B-lactamas"/>
</dbReference>
<feature type="region of interest" description="Disordered" evidence="6">
    <location>
        <begin position="498"/>
        <end position="543"/>
    </location>
</feature>
<evidence type="ECO:0000256" key="1">
    <source>
        <dbReference type="ARBA" id="ARBA00004123"/>
    </source>
</evidence>
<evidence type="ECO:0000256" key="2">
    <source>
        <dbReference type="ARBA" id="ARBA00010624"/>
    </source>
</evidence>
<evidence type="ECO:0000259" key="7">
    <source>
        <dbReference type="SMART" id="SM00849"/>
    </source>
</evidence>
<name>A0ABN7S6Q0_OIKDI</name>
<comment type="subcellular location">
    <subcellularLocation>
        <location evidence="1 5">Nucleus</location>
    </subcellularLocation>
</comment>
<dbReference type="Pfam" id="PF16661">
    <property type="entry name" value="Lactamase_B_6"/>
    <property type="match status" value="1"/>
</dbReference>
<dbReference type="CDD" id="cd16293">
    <property type="entry name" value="CPSF2-like_MBL-fold"/>
    <property type="match status" value="1"/>
</dbReference>
<evidence type="ECO:0000259" key="8">
    <source>
        <dbReference type="SMART" id="SM01027"/>
    </source>
</evidence>
<feature type="domain" description="Beta-Casp" evidence="8">
    <location>
        <begin position="242"/>
        <end position="367"/>
    </location>
</feature>
<dbReference type="InterPro" id="IPR027075">
    <property type="entry name" value="CPSF2"/>
</dbReference>
<dbReference type="InterPro" id="IPR035639">
    <property type="entry name" value="CPSF2_MBL"/>
</dbReference>
<dbReference type="PANTHER" id="PTHR45922">
    <property type="entry name" value="CLEAVAGE AND POLYADENYLATION SPECIFICITY FACTOR SUBUNIT 2"/>
    <property type="match status" value="1"/>
</dbReference>
<evidence type="ECO:0000256" key="5">
    <source>
        <dbReference type="RuleBase" id="RU365006"/>
    </source>
</evidence>
<keyword evidence="10" id="KW-1185">Reference proteome</keyword>
<dbReference type="PANTHER" id="PTHR45922:SF1">
    <property type="entry name" value="CLEAVAGE AND POLYADENYLATION SPECIFICITY FACTOR SUBUNIT 2"/>
    <property type="match status" value="1"/>
</dbReference>
<dbReference type="Pfam" id="PF13299">
    <property type="entry name" value="CPSF100_C"/>
    <property type="match status" value="1"/>
</dbReference>
<reference evidence="9 10" key="1">
    <citation type="submission" date="2021-04" db="EMBL/GenBank/DDBJ databases">
        <authorList>
            <person name="Bliznina A."/>
        </authorList>
    </citation>
    <scope>NUCLEOTIDE SEQUENCE [LARGE SCALE GENOMIC DNA]</scope>
</reference>
<evidence type="ECO:0000256" key="4">
    <source>
        <dbReference type="ARBA" id="ARBA00023242"/>
    </source>
</evidence>
<dbReference type="SUPFAM" id="SSF56281">
    <property type="entry name" value="Metallo-hydrolase/oxidoreductase"/>
    <property type="match status" value="1"/>
</dbReference>
<accession>A0ABN7S6Q0</accession>
<keyword evidence="4 5" id="KW-0539">Nucleus</keyword>
<gene>
    <name evidence="9" type="ORF">OKIOD_LOCUS4456</name>
</gene>
<dbReference type="Pfam" id="PF10996">
    <property type="entry name" value="Beta-Casp"/>
    <property type="match status" value="1"/>
</dbReference>
<dbReference type="Proteomes" id="UP001158576">
    <property type="component" value="Chromosome PAR"/>
</dbReference>
<proteinExistence type="inferred from homology"/>
<feature type="domain" description="Metallo-beta-lactamase" evidence="7">
    <location>
        <begin position="17"/>
        <end position="223"/>
    </location>
</feature>
<dbReference type="InterPro" id="IPR025069">
    <property type="entry name" value="Cpsf2_C"/>
</dbReference>
<dbReference type="InterPro" id="IPR036866">
    <property type="entry name" value="RibonucZ/Hydroxyglut_hydro"/>
</dbReference>
<evidence type="ECO:0000313" key="10">
    <source>
        <dbReference type="Proteomes" id="UP001158576"/>
    </source>
</evidence>
<dbReference type="SMART" id="SM01027">
    <property type="entry name" value="Beta-Casp"/>
    <property type="match status" value="1"/>
</dbReference>
<dbReference type="EMBL" id="OU015568">
    <property type="protein sequence ID" value="CAG5091170.1"/>
    <property type="molecule type" value="Genomic_DNA"/>
</dbReference>
<protein>
    <recommendedName>
        <fullName evidence="5">Cleavage and polyadenylation specificity factor subunit 2</fullName>
    </recommendedName>
    <alternativeName>
        <fullName evidence="5">Cleavage and polyadenylation specificity factor 100 kDa subunit</fullName>
    </alternativeName>
</protein>
<dbReference type="InterPro" id="IPR022712">
    <property type="entry name" value="Beta_Casp"/>
</dbReference>
<keyword evidence="3 5" id="KW-0507">mRNA processing</keyword>
<evidence type="ECO:0000256" key="3">
    <source>
        <dbReference type="ARBA" id="ARBA00022664"/>
    </source>
</evidence>
<keyword evidence="5" id="KW-0694">RNA-binding</keyword>
<dbReference type="Gene3D" id="3.60.15.10">
    <property type="entry name" value="Ribonuclease Z/Hydroxyacylglutathione hydrolase-like"/>
    <property type="match status" value="1"/>
</dbReference>
<comment type="similarity">
    <text evidence="2 5">Belongs to the metallo-beta-lactamase superfamily. RNA-metabolizing metallo-beta-lactamase-like family. CPSF2/YSH1 subfamily.</text>
</comment>
<sequence>MTSIVKFQSLSGFDDEAPHCHLLQIDDFKFLLDCGWAEQHHEKIIDGLKRHGRQIDAILISHPDLLHCGMLPYLGKLGITCPVYMTMPTCKMGQMFLYDLVLARNAVEDFEMFTLDDVDAVFDRAIQLKHNQTEAVRGQDYGLQIVPVQAGHMIGGTSWKIVKDEEEQFVYCVDANHKRETHLNGIQLDAFDKPTLMITDCSTYGYQQERRATRTERLVRRIQNTTTKGGNVLITTDTAGRALEMALLLEGLWNDERFNLSRVNLVMISNVAPSMIEAAKGMIEWMSEKIISRFTHKRENVFDLTRLKLRMSIEEVARIPEPKVVLATPMDMDTGFSRELFTMMAGHPKNAIIMSSKSVKGSLCRKIIENEGMSSITLEMKQRVPLVGPELEEFEKQREQEKGRAPQEKHAKLIKRLQEESSDESDNENENVVAKKKIVKKKRIYDIMMPHHQQKKEGGFFKKARKEKFPMFPFNENRIKWDDYGEIINPDDYKTHELIPESDPSNDDLAGREQSVTFGRHNPNHKKKKRADTPEEEEKMPTKCIKSREQVSIRCNIEFIDFEGRVDGESQLQILSTIKPKELILIRTKEKYKDKLIKDIKSRVQGIKIHMPVHHELIDATKESFIYQLKLKDSLLSNLNFVRVGSKDIEVARIRGRVDYFGGRLELQEESDEPRKLEIDDIPTLQPVSNTYSSGHDTIFINDTKLTDLKSKLIEMGMQAEFIGGNLVCNEKVSIKKSANGVIQVEGALSEEYFIVRKEVYANYAIV</sequence>
<dbReference type="Pfam" id="PF07521">
    <property type="entry name" value="RMMBL"/>
    <property type="match status" value="1"/>
</dbReference>
<organism evidence="9 10">
    <name type="scientific">Oikopleura dioica</name>
    <name type="common">Tunicate</name>
    <dbReference type="NCBI Taxonomy" id="34765"/>
    <lineage>
        <taxon>Eukaryota</taxon>
        <taxon>Metazoa</taxon>
        <taxon>Chordata</taxon>
        <taxon>Tunicata</taxon>
        <taxon>Appendicularia</taxon>
        <taxon>Copelata</taxon>
        <taxon>Oikopleuridae</taxon>
        <taxon>Oikopleura</taxon>
    </lineage>
</organism>